<dbReference type="GO" id="GO:0016787">
    <property type="term" value="F:hydrolase activity"/>
    <property type="evidence" value="ECO:0007669"/>
    <property type="project" value="UniProtKB-KW"/>
</dbReference>
<dbReference type="GO" id="GO:0003724">
    <property type="term" value="F:RNA helicase activity"/>
    <property type="evidence" value="ECO:0007669"/>
    <property type="project" value="UniProtKB-EC"/>
</dbReference>
<name>R7QDT4_CHOCR</name>
<feature type="compositionally biased region" description="Polar residues" evidence="6">
    <location>
        <begin position="120"/>
        <end position="133"/>
    </location>
</feature>
<dbReference type="Proteomes" id="UP000012073">
    <property type="component" value="Unassembled WGS sequence"/>
</dbReference>
<gene>
    <name evidence="8" type="ORF">CHC_T00004557001</name>
</gene>
<dbReference type="EMBL" id="HG001768">
    <property type="protein sequence ID" value="CDF36249.1"/>
    <property type="molecule type" value="Genomic_DNA"/>
</dbReference>
<dbReference type="OrthoDB" id="193716at2759"/>
<evidence type="ECO:0000256" key="3">
    <source>
        <dbReference type="ARBA" id="ARBA00022840"/>
    </source>
</evidence>
<evidence type="ECO:0000256" key="6">
    <source>
        <dbReference type="SAM" id="MobiDB-lite"/>
    </source>
</evidence>
<feature type="region of interest" description="Disordered" evidence="6">
    <location>
        <begin position="1"/>
        <end position="272"/>
    </location>
</feature>
<feature type="compositionally biased region" description="Basic and acidic residues" evidence="6">
    <location>
        <begin position="96"/>
        <end position="110"/>
    </location>
</feature>
<reference evidence="9" key="1">
    <citation type="journal article" date="2013" name="Proc. Natl. Acad. Sci. U.S.A.">
        <title>Genome structure and metabolic features in the red seaweed Chondrus crispus shed light on evolution of the Archaeplastida.</title>
        <authorList>
            <person name="Collen J."/>
            <person name="Porcel B."/>
            <person name="Carre W."/>
            <person name="Ball S.G."/>
            <person name="Chaparro C."/>
            <person name="Tonon T."/>
            <person name="Barbeyron T."/>
            <person name="Michel G."/>
            <person name="Noel B."/>
            <person name="Valentin K."/>
            <person name="Elias M."/>
            <person name="Artiguenave F."/>
            <person name="Arun A."/>
            <person name="Aury J.M."/>
            <person name="Barbosa-Neto J.F."/>
            <person name="Bothwell J.H."/>
            <person name="Bouget F.Y."/>
            <person name="Brillet L."/>
            <person name="Cabello-Hurtado F."/>
            <person name="Capella-Gutierrez S."/>
            <person name="Charrier B."/>
            <person name="Cladiere L."/>
            <person name="Cock J.M."/>
            <person name="Coelho S.M."/>
            <person name="Colleoni C."/>
            <person name="Czjzek M."/>
            <person name="Da Silva C."/>
            <person name="Delage L."/>
            <person name="Denoeud F."/>
            <person name="Deschamps P."/>
            <person name="Dittami S.M."/>
            <person name="Gabaldon T."/>
            <person name="Gachon C.M."/>
            <person name="Groisillier A."/>
            <person name="Herve C."/>
            <person name="Jabbari K."/>
            <person name="Katinka M."/>
            <person name="Kloareg B."/>
            <person name="Kowalczyk N."/>
            <person name="Labadie K."/>
            <person name="Leblanc C."/>
            <person name="Lopez P.J."/>
            <person name="McLachlan D.H."/>
            <person name="Meslet-Cladiere L."/>
            <person name="Moustafa A."/>
            <person name="Nehr Z."/>
            <person name="Nyvall Collen P."/>
            <person name="Panaud O."/>
            <person name="Partensky F."/>
            <person name="Poulain J."/>
            <person name="Rensing S.A."/>
            <person name="Rousvoal S."/>
            <person name="Samson G."/>
            <person name="Symeonidi A."/>
            <person name="Weissenbach J."/>
            <person name="Zambounis A."/>
            <person name="Wincker P."/>
            <person name="Boyen C."/>
        </authorList>
    </citation>
    <scope>NUCLEOTIDE SEQUENCE [LARGE SCALE GENOMIC DNA]</scope>
    <source>
        <strain evidence="9">cv. Stackhouse</strain>
    </source>
</reference>
<dbReference type="PhylomeDB" id="R7QDT4"/>
<dbReference type="InterPro" id="IPR001650">
    <property type="entry name" value="Helicase_C-like"/>
</dbReference>
<evidence type="ECO:0000256" key="2">
    <source>
        <dbReference type="ARBA" id="ARBA00022801"/>
    </source>
</evidence>
<dbReference type="PROSITE" id="PS51194">
    <property type="entry name" value="HELICASE_CTER"/>
    <property type="match status" value="1"/>
</dbReference>
<keyword evidence="2 5" id="KW-0378">Hydrolase</keyword>
<keyword evidence="9" id="KW-1185">Reference proteome</keyword>
<keyword evidence="1 5" id="KW-0547">Nucleotide-binding</keyword>
<keyword evidence="4 5" id="KW-0694">RNA-binding</keyword>
<dbReference type="STRING" id="2769.R7QDT4"/>
<evidence type="ECO:0000256" key="5">
    <source>
        <dbReference type="RuleBase" id="RU365068"/>
    </source>
</evidence>
<evidence type="ECO:0000313" key="8">
    <source>
        <dbReference type="EMBL" id="CDF36249.1"/>
    </source>
</evidence>
<dbReference type="Pfam" id="PF00271">
    <property type="entry name" value="Helicase_C"/>
    <property type="match status" value="1"/>
</dbReference>
<organism evidence="8 9">
    <name type="scientific">Chondrus crispus</name>
    <name type="common">Carrageen Irish moss</name>
    <name type="synonym">Polymorpha crispa</name>
    <dbReference type="NCBI Taxonomy" id="2769"/>
    <lineage>
        <taxon>Eukaryota</taxon>
        <taxon>Rhodophyta</taxon>
        <taxon>Florideophyceae</taxon>
        <taxon>Rhodymeniophycidae</taxon>
        <taxon>Gigartinales</taxon>
        <taxon>Gigartinaceae</taxon>
        <taxon>Chondrus</taxon>
    </lineage>
</organism>
<evidence type="ECO:0000259" key="7">
    <source>
        <dbReference type="PROSITE" id="PS51194"/>
    </source>
</evidence>
<feature type="compositionally biased region" description="Basic and acidic residues" evidence="6">
    <location>
        <begin position="216"/>
        <end position="225"/>
    </location>
</feature>
<dbReference type="InterPro" id="IPR027417">
    <property type="entry name" value="P-loop_NTPase"/>
</dbReference>
<keyword evidence="3 5" id="KW-0067">ATP-binding</keyword>
<comment type="function">
    <text evidence="5">RNA helicase.</text>
</comment>
<feature type="domain" description="Helicase C-terminal" evidence="7">
    <location>
        <begin position="492"/>
        <end position="644"/>
    </location>
</feature>
<dbReference type="AlphaFoldDB" id="R7QDT4"/>
<dbReference type="Gene3D" id="3.40.50.300">
    <property type="entry name" value="P-loop containing nucleotide triphosphate hydrolases"/>
    <property type="match status" value="2"/>
</dbReference>
<proteinExistence type="inferred from homology"/>
<feature type="compositionally biased region" description="Polar residues" evidence="6">
    <location>
        <begin position="25"/>
        <end position="35"/>
    </location>
</feature>
<dbReference type="GeneID" id="17323785"/>
<comment type="similarity">
    <text evidence="5">Belongs to the DEAD box helicase family.</text>
</comment>
<evidence type="ECO:0000256" key="4">
    <source>
        <dbReference type="ARBA" id="ARBA00022884"/>
    </source>
</evidence>
<accession>R7QDT4</accession>
<feature type="compositionally biased region" description="Low complexity" evidence="6">
    <location>
        <begin position="190"/>
        <end position="206"/>
    </location>
</feature>
<keyword evidence="5" id="KW-0347">Helicase</keyword>
<evidence type="ECO:0000256" key="1">
    <source>
        <dbReference type="ARBA" id="ARBA00022741"/>
    </source>
</evidence>
<dbReference type="SUPFAM" id="SSF52540">
    <property type="entry name" value="P-loop containing nucleoside triphosphate hydrolases"/>
    <property type="match status" value="1"/>
</dbReference>
<feature type="compositionally biased region" description="Polar residues" evidence="6">
    <location>
        <begin position="58"/>
        <end position="76"/>
    </location>
</feature>
<comment type="domain">
    <text evidence="5">The Q motif is unique to and characteristic of the DEAD box family of RNA helicases and controls ATP binding and hydrolysis.</text>
</comment>
<dbReference type="EC" id="3.6.4.13" evidence="5"/>
<dbReference type="Gramene" id="CDF36249">
    <property type="protein sequence ID" value="CDF36249"/>
    <property type="gene ID" value="CHC_T00004557001"/>
</dbReference>
<dbReference type="RefSeq" id="XP_005716068.1">
    <property type="nucleotide sequence ID" value="XM_005716011.1"/>
</dbReference>
<comment type="catalytic activity">
    <reaction evidence="5">
        <text>ATP + H2O = ADP + phosphate + H(+)</text>
        <dbReference type="Rhea" id="RHEA:13065"/>
        <dbReference type="ChEBI" id="CHEBI:15377"/>
        <dbReference type="ChEBI" id="CHEBI:15378"/>
        <dbReference type="ChEBI" id="CHEBI:30616"/>
        <dbReference type="ChEBI" id="CHEBI:43474"/>
        <dbReference type="ChEBI" id="CHEBI:456216"/>
        <dbReference type="EC" id="3.6.4.13"/>
    </reaction>
</comment>
<dbReference type="KEGG" id="ccp:CHC_T00004557001"/>
<dbReference type="GO" id="GO:0003723">
    <property type="term" value="F:RNA binding"/>
    <property type="evidence" value="ECO:0007669"/>
    <property type="project" value="UniProtKB-UniRule"/>
</dbReference>
<protein>
    <recommendedName>
        <fullName evidence="5">ATP-dependent RNA helicase</fullName>
        <ecNumber evidence="5">3.6.4.13</ecNumber>
    </recommendedName>
</protein>
<dbReference type="PANTHER" id="PTHR24031">
    <property type="entry name" value="RNA HELICASE"/>
    <property type="match status" value="1"/>
</dbReference>
<feature type="compositionally biased region" description="Basic residues" evidence="6">
    <location>
        <begin position="238"/>
        <end position="248"/>
    </location>
</feature>
<dbReference type="GO" id="GO:0005524">
    <property type="term" value="F:ATP binding"/>
    <property type="evidence" value="ECO:0007669"/>
    <property type="project" value="UniProtKB-UniRule"/>
</dbReference>
<feature type="compositionally biased region" description="Basic and acidic residues" evidence="6">
    <location>
        <begin position="144"/>
        <end position="156"/>
    </location>
</feature>
<evidence type="ECO:0000313" key="9">
    <source>
        <dbReference type="Proteomes" id="UP000012073"/>
    </source>
</evidence>
<sequence>MEKAFVPVPNFTSIHPLRRFDFQSPRCSPSRQSIVACSRRPSPPPQPANPSLVKDTRPNTNQHTAGEQAGVNSRSTYRPRANAPPRNLQTRNQTSRNRDNHGERGEEPSRSAHRPRPNSRPGNLQVRNQTPRSQPKRNAPPRDLTPDSHPPREGRGARAPPHARNQAPRGRANRNKSEHPRSSSPELQGTDPRTTSQTTTTPSARRQPNKPPSGDPKPRLGDSHKTTRRTPPQGRVPPTKKRGKHPNRARSEDPTPQSPRLQDNVRRGRGGPAEMVRKALRSRRDTLILGPGLPGKLSAALSARELSEHALVLAATRSEARRAAAEISMDARGSAVILAAGGGGDSWGHPAMNANSALKSVVVVATPRALAADFCNSAHGRPWLGRVRFLVVSDPDRILGTGCEKELRKVFKVLRISDHRKNVVISLRKPEGETEKMVNMVLRGAEKVDTIEWGVASSPVQLLQKEELESTVKTSHCKQFCISSNAGGQCASLAAALQVHKEREGKHKMIVFFPTARLAQYYALVFNGSGFDILDIHGRTPPSKKNSFLDTFYGEDKAVVFSSDTLARETLLPPIDTVLQVGLPGSTEQYLRRIALVDNSGEGHCSKLFLLEDETAEAMRMVGDMLEVENLEHSATGEWADKVKNVQAEAKIRAYQSWLTYYRISRRRIGWDRLGLVKQANAWALETLGEIPALDKKTIDKLFLRGIEGLRQAAPRDAAN</sequence>